<evidence type="ECO:0000313" key="3">
    <source>
        <dbReference type="Proteomes" id="UP000637239"/>
    </source>
</evidence>
<feature type="compositionally biased region" description="Basic and acidic residues" evidence="1">
    <location>
        <begin position="302"/>
        <end position="311"/>
    </location>
</feature>
<accession>A0A7R7VUB7</accession>
<gene>
    <name evidence="2" type="ORF">ACHE_60827S</name>
</gene>
<dbReference type="Proteomes" id="UP000637239">
    <property type="component" value="Chromosome 6"/>
</dbReference>
<organism evidence="2 3">
    <name type="scientific">Aspergillus chevalieri</name>
    <name type="common">Eurotium chevalieri</name>
    <dbReference type="NCBI Taxonomy" id="182096"/>
    <lineage>
        <taxon>Eukaryota</taxon>
        <taxon>Fungi</taxon>
        <taxon>Dikarya</taxon>
        <taxon>Ascomycota</taxon>
        <taxon>Pezizomycotina</taxon>
        <taxon>Eurotiomycetes</taxon>
        <taxon>Eurotiomycetidae</taxon>
        <taxon>Eurotiales</taxon>
        <taxon>Aspergillaceae</taxon>
        <taxon>Aspergillus</taxon>
        <taxon>Aspergillus subgen. Aspergillus</taxon>
    </lineage>
</organism>
<dbReference type="KEGG" id="ache:ACHE_60827S"/>
<feature type="compositionally biased region" description="Polar residues" evidence="1">
    <location>
        <begin position="79"/>
        <end position="100"/>
    </location>
</feature>
<keyword evidence="3" id="KW-1185">Reference proteome</keyword>
<feature type="region of interest" description="Disordered" evidence="1">
    <location>
        <begin position="189"/>
        <end position="218"/>
    </location>
</feature>
<feature type="compositionally biased region" description="Polar residues" evidence="1">
    <location>
        <begin position="1"/>
        <end position="10"/>
    </location>
</feature>
<dbReference type="EMBL" id="AP024421">
    <property type="protein sequence ID" value="BCR90941.1"/>
    <property type="molecule type" value="Genomic_DNA"/>
</dbReference>
<feature type="compositionally biased region" description="Basic and acidic residues" evidence="1">
    <location>
        <begin position="341"/>
        <end position="359"/>
    </location>
</feature>
<proteinExistence type="predicted"/>
<reference evidence="2" key="2">
    <citation type="submission" date="2021-02" db="EMBL/GenBank/DDBJ databases">
        <title>Aspergillus chevalieri M1 genome sequence.</title>
        <authorList>
            <person name="Kadooka C."/>
            <person name="Mori K."/>
            <person name="Futagami T."/>
        </authorList>
    </citation>
    <scope>NUCLEOTIDE SEQUENCE</scope>
    <source>
        <strain evidence="2">M1</strain>
    </source>
</reference>
<evidence type="ECO:0000313" key="2">
    <source>
        <dbReference type="EMBL" id="BCR90941.1"/>
    </source>
</evidence>
<name>A0A7R7VUB7_ASPCH</name>
<feature type="compositionally biased region" description="Low complexity" evidence="1">
    <location>
        <begin position="44"/>
        <end position="77"/>
    </location>
</feature>
<feature type="region of interest" description="Disordered" evidence="1">
    <location>
        <begin position="231"/>
        <end position="374"/>
    </location>
</feature>
<dbReference type="GeneID" id="66985299"/>
<feature type="compositionally biased region" description="Gly residues" evidence="1">
    <location>
        <begin position="191"/>
        <end position="200"/>
    </location>
</feature>
<evidence type="ECO:0000256" key="1">
    <source>
        <dbReference type="SAM" id="MobiDB-lite"/>
    </source>
</evidence>
<dbReference type="RefSeq" id="XP_043139463.1">
    <property type="nucleotide sequence ID" value="XM_043282044.1"/>
</dbReference>
<feature type="region of interest" description="Disordered" evidence="1">
    <location>
        <begin position="1"/>
        <end position="142"/>
    </location>
</feature>
<sequence>MAGVQLSNMTDFRIPQSVPARKPAPPIHHGYTAYQSYDALHPSQQQQQQQQQQPPQQQLSPHPSVASSMASSRNRMSFVPSSYMNTSPQYPASPASQHSVNGPALYPPSRRMSTATTSTNSTGNQPVSAGATTDIRRSTSARSANAQLGYVALMRRQKATVWCDRAQPEDPRMRAQKMAEKKRAYLEVHGAGAGRTGTLGSGKNKHGNKGVTDFSPSTLVGASVPVRLSANEVGDDADDDARSDNGPVHRRTGSGRSSLGSAHRYTTGYQRPPPGPPVSSHAQTAEERVPEQPPSAENPPVEDTKPGHDDDANSFNGSEPEEYFGTVNDMKAPSAAMSATERARRAEELKRRGSVDDRTTTMSGVRLFVANPDE</sequence>
<reference evidence="2" key="1">
    <citation type="submission" date="2021-01" db="EMBL/GenBank/DDBJ databases">
        <authorList>
            <consortium name="Aspergillus chevalieri M1 genome sequencing consortium"/>
            <person name="Kazuki M."/>
            <person name="Futagami T."/>
        </authorList>
    </citation>
    <scope>NUCLEOTIDE SEQUENCE</scope>
    <source>
        <strain evidence="2">M1</strain>
    </source>
</reference>
<dbReference type="AlphaFoldDB" id="A0A7R7VUB7"/>
<protein>
    <submittedName>
        <fullName evidence="2">Uncharacterized protein</fullName>
    </submittedName>
</protein>
<feature type="compositionally biased region" description="Low complexity" evidence="1">
    <location>
        <begin position="113"/>
        <end position="122"/>
    </location>
</feature>